<sequence length="69" mass="6951">MTVALNSVAILSPTESPTNSIAPTAPASNGAPNIGVTPNHGDGRSNAVRKLQPDIFTEPVVPVTVTSTA</sequence>
<gene>
    <name evidence="2" type="ORF">UFOPK1826_01484</name>
</gene>
<accession>A0A6J6HNC8</accession>
<feature type="region of interest" description="Disordered" evidence="1">
    <location>
        <begin position="1"/>
        <end position="47"/>
    </location>
</feature>
<organism evidence="2">
    <name type="scientific">freshwater metagenome</name>
    <dbReference type="NCBI Taxonomy" id="449393"/>
    <lineage>
        <taxon>unclassified sequences</taxon>
        <taxon>metagenomes</taxon>
        <taxon>ecological metagenomes</taxon>
    </lineage>
</organism>
<evidence type="ECO:0000256" key="1">
    <source>
        <dbReference type="SAM" id="MobiDB-lite"/>
    </source>
</evidence>
<reference evidence="2" key="1">
    <citation type="submission" date="2020-05" db="EMBL/GenBank/DDBJ databases">
        <authorList>
            <person name="Chiriac C."/>
            <person name="Salcher M."/>
            <person name="Ghai R."/>
            <person name="Kavagutti S V."/>
        </authorList>
    </citation>
    <scope>NUCLEOTIDE SEQUENCE</scope>
</reference>
<dbReference type="AlphaFoldDB" id="A0A6J6HNC8"/>
<evidence type="ECO:0000313" key="2">
    <source>
        <dbReference type="EMBL" id="CAB4614657.1"/>
    </source>
</evidence>
<protein>
    <submittedName>
        <fullName evidence="2">Unannotated protein</fullName>
    </submittedName>
</protein>
<name>A0A6J6HNC8_9ZZZZ</name>
<dbReference type="EMBL" id="CAEZUN010000249">
    <property type="protein sequence ID" value="CAB4614657.1"/>
    <property type="molecule type" value="Genomic_DNA"/>
</dbReference>
<proteinExistence type="predicted"/>
<feature type="compositionally biased region" description="Polar residues" evidence="1">
    <location>
        <begin position="13"/>
        <end position="31"/>
    </location>
</feature>